<comment type="similarity">
    <text evidence="4">Belongs to the glutamate--cysteine ligase type 2 family. YbdK subfamily.</text>
</comment>
<dbReference type="PANTHER" id="PTHR36510">
    <property type="entry name" value="GLUTAMATE--CYSTEINE LIGASE 2-RELATED"/>
    <property type="match status" value="1"/>
</dbReference>
<reference evidence="5 6" key="1">
    <citation type="submission" date="2018-05" db="EMBL/GenBank/DDBJ databases">
        <title>Genomic Encyclopedia of Type Strains, Phase IV (KMG-IV): sequencing the most valuable type-strain genomes for metagenomic binning, comparative biology and taxonomic classification.</title>
        <authorList>
            <person name="Goeker M."/>
        </authorList>
    </citation>
    <scope>NUCLEOTIDE SEQUENCE [LARGE SCALE GENOMIC DNA]</scope>
    <source>
        <strain evidence="5 6">DSM 29661</strain>
    </source>
</reference>
<accession>A0A318KEL2</accession>
<protein>
    <recommendedName>
        <fullName evidence="4">Putative glutamate--cysteine ligase 2</fullName>
        <ecNumber evidence="4">6.3.2.2</ecNumber>
    </recommendedName>
    <alternativeName>
        <fullName evidence="4">Gamma-glutamylcysteine synthetase 2</fullName>
        <shortName evidence="4">GCS 2</shortName>
        <shortName evidence="4">Gamma-GCS 2</shortName>
    </alternativeName>
</protein>
<dbReference type="HAMAP" id="MF_01609">
    <property type="entry name" value="Glu_cys_ligase_2"/>
    <property type="match status" value="1"/>
</dbReference>
<dbReference type="Proteomes" id="UP000247555">
    <property type="component" value="Unassembled WGS sequence"/>
</dbReference>
<dbReference type="InterPro" id="IPR050141">
    <property type="entry name" value="GCL_type2/YbdK_subfam"/>
</dbReference>
<dbReference type="InterPro" id="IPR011793">
    <property type="entry name" value="YbdK"/>
</dbReference>
<dbReference type="PANTHER" id="PTHR36510:SF1">
    <property type="entry name" value="GLUTAMATE--CYSTEINE LIGASE 2-RELATED"/>
    <property type="match status" value="1"/>
</dbReference>
<evidence type="ECO:0000313" key="5">
    <source>
        <dbReference type="EMBL" id="PXX75780.1"/>
    </source>
</evidence>
<dbReference type="RefSeq" id="WP_110391817.1">
    <property type="nucleotide sequence ID" value="NZ_DAIMVG010000117.1"/>
</dbReference>
<dbReference type="EC" id="6.3.2.2" evidence="4"/>
<dbReference type="NCBIfam" id="TIGR02050">
    <property type="entry name" value="gshA_cyan_rel"/>
    <property type="match status" value="1"/>
</dbReference>
<dbReference type="InterPro" id="IPR014746">
    <property type="entry name" value="Gln_synth/guanido_kin_cat_dom"/>
</dbReference>
<sequence length="369" mass="41128">MLEFTPSTPLTLGVELELQIVNRRDYNLTRGASDLMELVHREPAPAGEIKPEITEGMIEISTGIHHDVDAMLAELASIRAVLLRHADRLNLGLCGGGAHPFQQWPDQRIYPQPRYRLVSELYGYLAQQFTVFGQHIHVGCPDGDHAVQWVQRLAPYMPHFIALSASSPFYQGVDSAFQSSRLNCVNAFPLSGFMPAVADWAEFNAYFDKMRGFGVVESMKDFYWDIRPKPEFGTLEIRVCDTPLTLARAVQLAAYARALAAWFQAEPRAPEPDQMCMYAFNRFQACRFGLAGNLILADGASCSIAEHVLATLDTVLPYADHPGMRAALVALGEVARKQDGDAHWLRQQHQARGSLSQVVRLACEQWAAQ</sequence>
<dbReference type="AlphaFoldDB" id="A0A318KEL2"/>
<dbReference type="OrthoDB" id="9769628at2"/>
<comment type="caution">
    <text evidence="5">The sequence shown here is derived from an EMBL/GenBank/DDBJ whole genome shotgun (WGS) entry which is preliminary data.</text>
</comment>
<proteinExistence type="inferred from homology"/>
<dbReference type="EMBL" id="QJKI01000025">
    <property type="protein sequence ID" value="PXX75780.1"/>
    <property type="molecule type" value="Genomic_DNA"/>
</dbReference>
<evidence type="ECO:0000256" key="4">
    <source>
        <dbReference type="HAMAP-Rule" id="MF_01609"/>
    </source>
</evidence>
<organism evidence="5 6">
    <name type="scientific">Rivihabitans pingtungensis</name>
    <dbReference type="NCBI Taxonomy" id="1054498"/>
    <lineage>
        <taxon>Bacteria</taxon>
        <taxon>Pseudomonadati</taxon>
        <taxon>Pseudomonadota</taxon>
        <taxon>Betaproteobacteria</taxon>
        <taxon>Neisseriales</taxon>
        <taxon>Aquaspirillaceae</taxon>
        <taxon>Rivihabitans</taxon>
    </lineage>
</organism>
<keyword evidence="6" id="KW-1185">Reference proteome</keyword>
<dbReference type="Gene3D" id="3.30.590.20">
    <property type="match status" value="1"/>
</dbReference>
<dbReference type="NCBIfam" id="NF010040">
    <property type="entry name" value="PRK13516.1"/>
    <property type="match status" value="1"/>
</dbReference>
<keyword evidence="3 4" id="KW-0067">ATP-binding</keyword>
<dbReference type="GO" id="GO:0004357">
    <property type="term" value="F:glutamate-cysteine ligase activity"/>
    <property type="evidence" value="ECO:0007669"/>
    <property type="project" value="UniProtKB-EC"/>
</dbReference>
<gene>
    <name evidence="5" type="ORF">DFR34_12517</name>
</gene>
<evidence type="ECO:0000256" key="2">
    <source>
        <dbReference type="ARBA" id="ARBA00022741"/>
    </source>
</evidence>
<dbReference type="GO" id="GO:0042398">
    <property type="term" value="P:modified amino acid biosynthetic process"/>
    <property type="evidence" value="ECO:0007669"/>
    <property type="project" value="InterPro"/>
</dbReference>
<keyword evidence="1 4" id="KW-0436">Ligase</keyword>
<dbReference type="Pfam" id="PF04107">
    <property type="entry name" value="GCS2"/>
    <property type="match status" value="1"/>
</dbReference>
<dbReference type="GO" id="GO:0005524">
    <property type="term" value="F:ATP binding"/>
    <property type="evidence" value="ECO:0007669"/>
    <property type="project" value="UniProtKB-KW"/>
</dbReference>
<comment type="catalytic activity">
    <reaction evidence="4">
        <text>L-cysteine + L-glutamate + ATP = gamma-L-glutamyl-L-cysteine + ADP + phosphate + H(+)</text>
        <dbReference type="Rhea" id="RHEA:13285"/>
        <dbReference type="ChEBI" id="CHEBI:15378"/>
        <dbReference type="ChEBI" id="CHEBI:29985"/>
        <dbReference type="ChEBI" id="CHEBI:30616"/>
        <dbReference type="ChEBI" id="CHEBI:35235"/>
        <dbReference type="ChEBI" id="CHEBI:43474"/>
        <dbReference type="ChEBI" id="CHEBI:58173"/>
        <dbReference type="ChEBI" id="CHEBI:456216"/>
        <dbReference type="EC" id="6.3.2.2"/>
    </reaction>
</comment>
<comment type="function">
    <text evidence="4">ATP-dependent carboxylate-amine ligase which exhibits weak glutamate--cysteine ligase activity.</text>
</comment>
<evidence type="ECO:0000256" key="1">
    <source>
        <dbReference type="ARBA" id="ARBA00022598"/>
    </source>
</evidence>
<keyword evidence="2 4" id="KW-0547">Nucleotide-binding</keyword>
<evidence type="ECO:0000256" key="3">
    <source>
        <dbReference type="ARBA" id="ARBA00022840"/>
    </source>
</evidence>
<dbReference type="InterPro" id="IPR006336">
    <property type="entry name" value="GCS2"/>
</dbReference>
<name>A0A318KEL2_9NEIS</name>
<dbReference type="SUPFAM" id="SSF55931">
    <property type="entry name" value="Glutamine synthetase/guanido kinase"/>
    <property type="match status" value="1"/>
</dbReference>
<evidence type="ECO:0000313" key="6">
    <source>
        <dbReference type="Proteomes" id="UP000247555"/>
    </source>
</evidence>